<dbReference type="GO" id="GO:0036503">
    <property type="term" value="P:ERAD pathway"/>
    <property type="evidence" value="ECO:0007669"/>
    <property type="project" value="InterPro"/>
</dbReference>
<comment type="pathway">
    <text evidence="2">Protein modification; protein ubiquitination.</text>
</comment>
<dbReference type="InterPro" id="IPR019474">
    <property type="entry name" value="Ub_conjug_fac_E4_core"/>
</dbReference>
<dbReference type="PANTHER" id="PTHR13931:SF2">
    <property type="entry name" value="UBIQUITIN CONJUGATION FACTOR E4 B"/>
    <property type="match status" value="1"/>
</dbReference>
<feature type="domain" description="Ubiquitin conjugation factor E4 core" evidence="6">
    <location>
        <begin position="268"/>
        <end position="567"/>
    </location>
</feature>
<dbReference type="GO" id="GO:0006511">
    <property type="term" value="P:ubiquitin-dependent protein catabolic process"/>
    <property type="evidence" value="ECO:0007669"/>
    <property type="project" value="InterPro"/>
</dbReference>
<dbReference type="EMBL" id="CAMXCT030000467">
    <property type="protein sequence ID" value="CAL4766522.1"/>
    <property type="molecule type" value="Genomic_DNA"/>
</dbReference>
<accession>A0A9P1BV56</accession>
<name>A0A9P1BV56_9DINO</name>
<reference evidence="8 9" key="2">
    <citation type="submission" date="2024-05" db="EMBL/GenBank/DDBJ databases">
        <authorList>
            <person name="Chen Y."/>
            <person name="Shah S."/>
            <person name="Dougan E. K."/>
            <person name="Thang M."/>
            <person name="Chan C."/>
        </authorList>
    </citation>
    <scope>NUCLEOTIDE SEQUENCE [LARGE SCALE GENOMIC DNA]</scope>
</reference>
<dbReference type="GO" id="GO:0034450">
    <property type="term" value="F:ubiquitin-ubiquitin ligase activity"/>
    <property type="evidence" value="ECO:0007669"/>
    <property type="project" value="InterPro"/>
</dbReference>
<feature type="non-terminal residue" evidence="7">
    <location>
        <position position="589"/>
    </location>
</feature>
<dbReference type="Proteomes" id="UP001152797">
    <property type="component" value="Unassembled WGS sequence"/>
</dbReference>
<keyword evidence="4" id="KW-0833">Ubl conjugation pathway</keyword>
<dbReference type="PANTHER" id="PTHR13931">
    <property type="entry name" value="UBIQUITINATION FACTOR E4"/>
    <property type="match status" value="1"/>
</dbReference>
<dbReference type="GO" id="GO:0000209">
    <property type="term" value="P:protein polyubiquitination"/>
    <property type="evidence" value="ECO:0007669"/>
    <property type="project" value="TreeGrafter"/>
</dbReference>
<evidence type="ECO:0000313" key="8">
    <source>
        <dbReference type="EMBL" id="CAL4766522.1"/>
    </source>
</evidence>
<evidence type="ECO:0000256" key="4">
    <source>
        <dbReference type="ARBA" id="ARBA00022786"/>
    </source>
</evidence>
<dbReference type="OrthoDB" id="20295at2759"/>
<comment type="subcellular location">
    <subcellularLocation>
        <location evidence="1">Nucleus</location>
    </subcellularLocation>
</comment>
<keyword evidence="5" id="KW-0539">Nucleus</keyword>
<evidence type="ECO:0000259" key="6">
    <source>
        <dbReference type="Pfam" id="PF10408"/>
    </source>
</evidence>
<dbReference type="GO" id="GO:0005737">
    <property type="term" value="C:cytoplasm"/>
    <property type="evidence" value="ECO:0007669"/>
    <property type="project" value="TreeGrafter"/>
</dbReference>
<dbReference type="EMBL" id="CAMXCT010000467">
    <property type="protein sequence ID" value="CAI3979210.1"/>
    <property type="molecule type" value="Genomic_DNA"/>
</dbReference>
<keyword evidence="3" id="KW-0808">Transferase</keyword>
<protein>
    <recommendedName>
        <fullName evidence="6">Ubiquitin conjugation factor E4 core domain-containing protein</fullName>
    </recommendedName>
</protein>
<sequence>QASQNKRQKEGSVGEFLDGEARDDRDETLCVALCFVANGQWTKQSNLWTLGDSWSCNLEANRIAGERSLEDAVMFLAAQGTQGCKMAFKGLVLLVEIFELCVSTLSRGWRRSEEGGVVPSTWDGIAPLQEAVLTASLALLLGASSEQKVTLILGLLNNRVPIRLMNELLLAAAEDDAVPPVLVSRLASQLKNRTLNDLRSQQFSQLIHVLRAKKDKNQSKYVNALVSSPLKEELWKPPFESKFVWRDKKKNVVATQTEGLFLQENSLLGWALSPSPLDSALVPPSKAHLTEAGSKEWDHLTRATRGRVEGLQRGLQTKLTSSQDQAAEFVDIILRAGDEPRMAVLEWLGAIITTAEPRGKQGQPAPEGFNFWPQYGNHVIDCLNQQEPGAFERSMKNLLLLQALHARLQGFPTSGMALNAFTLLLHLLKPIKPEQASTVSAFFPVRDDVPQLLGNYHKEARFGEKEQIEAATASAKSDPACTTALSDKSLFKSQIFWLTTKGVGYLLMPVAKESFHAWQNLASAMYDKDREISDGATREFMLAEAALKESRFLERLGHLVDLTFRFLQHAAAGGQQVQSSKCLRAPKGA</sequence>
<evidence type="ECO:0000313" key="9">
    <source>
        <dbReference type="Proteomes" id="UP001152797"/>
    </source>
</evidence>
<dbReference type="AlphaFoldDB" id="A0A9P1BV56"/>
<dbReference type="EMBL" id="CAMXCT020000467">
    <property type="protein sequence ID" value="CAL1132585.1"/>
    <property type="molecule type" value="Genomic_DNA"/>
</dbReference>
<evidence type="ECO:0000256" key="1">
    <source>
        <dbReference type="ARBA" id="ARBA00004123"/>
    </source>
</evidence>
<gene>
    <name evidence="7" type="ORF">C1SCF055_LOCUS7179</name>
</gene>
<keyword evidence="9" id="KW-1185">Reference proteome</keyword>
<dbReference type="GO" id="GO:0005634">
    <property type="term" value="C:nucleus"/>
    <property type="evidence" value="ECO:0007669"/>
    <property type="project" value="UniProtKB-SubCell"/>
</dbReference>
<comment type="caution">
    <text evidence="7">The sequence shown here is derived from an EMBL/GenBank/DDBJ whole genome shotgun (WGS) entry which is preliminary data.</text>
</comment>
<evidence type="ECO:0000313" key="7">
    <source>
        <dbReference type="EMBL" id="CAI3979210.1"/>
    </source>
</evidence>
<reference evidence="7" key="1">
    <citation type="submission" date="2022-10" db="EMBL/GenBank/DDBJ databases">
        <authorList>
            <person name="Chen Y."/>
            <person name="Dougan E. K."/>
            <person name="Chan C."/>
            <person name="Rhodes N."/>
            <person name="Thang M."/>
        </authorList>
    </citation>
    <scope>NUCLEOTIDE SEQUENCE</scope>
</reference>
<dbReference type="Pfam" id="PF10408">
    <property type="entry name" value="Ufd2P_core"/>
    <property type="match status" value="1"/>
</dbReference>
<evidence type="ECO:0000256" key="5">
    <source>
        <dbReference type="ARBA" id="ARBA00023242"/>
    </source>
</evidence>
<dbReference type="InterPro" id="IPR045132">
    <property type="entry name" value="UBE4"/>
</dbReference>
<organism evidence="7">
    <name type="scientific">Cladocopium goreaui</name>
    <dbReference type="NCBI Taxonomy" id="2562237"/>
    <lineage>
        <taxon>Eukaryota</taxon>
        <taxon>Sar</taxon>
        <taxon>Alveolata</taxon>
        <taxon>Dinophyceae</taxon>
        <taxon>Suessiales</taxon>
        <taxon>Symbiodiniaceae</taxon>
        <taxon>Cladocopium</taxon>
    </lineage>
</organism>
<proteinExistence type="predicted"/>
<dbReference type="GO" id="GO:0000151">
    <property type="term" value="C:ubiquitin ligase complex"/>
    <property type="evidence" value="ECO:0007669"/>
    <property type="project" value="InterPro"/>
</dbReference>
<evidence type="ECO:0000256" key="2">
    <source>
        <dbReference type="ARBA" id="ARBA00004906"/>
    </source>
</evidence>
<evidence type="ECO:0000256" key="3">
    <source>
        <dbReference type="ARBA" id="ARBA00022679"/>
    </source>
</evidence>